<feature type="chain" id="PRO_5004651005" evidence="1">
    <location>
        <begin position="19"/>
        <end position="185"/>
    </location>
</feature>
<dbReference type="OMA" id="NAAPKLM"/>
<dbReference type="AlphaFoldDB" id="U4L3J6"/>
<name>U4L3J6_PYROM</name>
<evidence type="ECO:0000313" key="2">
    <source>
        <dbReference type="EMBL" id="CCX10606.1"/>
    </source>
</evidence>
<organism evidence="2 3">
    <name type="scientific">Pyronema omphalodes (strain CBS 100304)</name>
    <name type="common">Pyronema confluens</name>
    <dbReference type="NCBI Taxonomy" id="1076935"/>
    <lineage>
        <taxon>Eukaryota</taxon>
        <taxon>Fungi</taxon>
        <taxon>Dikarya</taxon>
        <taxon>Ascomycota</taxon>
        <taxon>Pezizomycotina</taxon>
        <taxon>Pezizomycetes</taxon>
        <taxon>Pezizales</taxon>
        <taxon>Pyronemataceae</taxon>
        <taxon>Pyronema</taxon>
    </lineage>
</organism>
<dbReference type="Proteomes" id="UP000018144">
    <property type="component" value="Unassembled WGS sequence"/>
</dbReference>
<dbReference type="EMBL" id="HF935553">
    <property type="protein sequence ID" value="CCX10606.1"/>
    <property type="molecule type" value="Genomic_DNA"/>
</dbReference>
<sequence length="185" mass="17763">MQTKFITLLLLSVSGALAQQDQPGLGDALSVVGTVVQDKAASFTSQVAADATSKIGADIASVTSGIPGAIASGTAHIGSDFNKATGVIASVGSKFSSVAGFSNIEDQLKSAIAQGTGAVASFLSTQTAMAGAAATSLEADVARAIISAATKTGGPQPTTSGNAAPKLMAGSAAGVVGILAVALAL</sequence>
<keyword evidence="3" id="KW-1185">Reference proteome</keyword>
<evidence type="ECO:0000313" key="3">
    <source>
        <dbReference type="Proteomes" id="UP000018144"/>
    </source>
</evidence>
<dbReference type="OrthoDB" id="5415070at2759"/>
<gene>
    <name evidence="2" type="ORF">PCON_10200</name>
</gene>
<protein>
    <submittedName>
        <fullName evidence="2">Uncharacterized protein</fullName>
    </submittedName>
</protein>
<reference evidence="2 3" key="1">
    <citation type="journal article" date="2013" name="PLoS Genet.">
        <title>The genome and development-dependent transcriptomes of Pyronema confluens: a window into fungal evolution.</title>
        <authorList>
            <person name="Traeger S."/>
            <person name="Altegoer F."/>
            <person name="Freitag M."/>
            <person name="Gabaldon T."/>
            <person name="Kempken F."/>
            <person name="Kumar A."/>
            <person name="Marcet-Houben M."/>
            <person name="Poggeler S."/>
            <person name="Stajich J.E."/>
            <person name="Nowrousian M."/>
        </authorList>
    </citation>
    <scope>NUCLEOTIDE SEQUENCE [LARGE SCALE GENOMIC DNA]</scope>
    <source>
        <strain evidence="3">CBS 100304</strain>
        <tissue evidence="2">Vegetative mycelium</tissue>
    </source>
</reference>
<proteinExistence type="predicted"/>
<feature type="signal peptide" evidence="1">
    <location>
        <begin position="1"/>
        <end position="18"/>
    </location>
</feature>
<accession>U4L3J6</accession>
<evidence type="ECO:0000256" key="1">
    <source>
        <dbReference type="SAM" id="SignalP"/>
    </source>
</evidence>
<keyword evidence="1" id="KW-0732">Signal</keyword>